<proteinExistence type="predicted"/>
<reference evidence="2" key="1">
    <citation type="submission" date="2019-08" db="EMBL/GenBank/DDBJ databases">
        <authorList>
            <person name="Kucharzyk K."/>
            <person name="Murdoch R.W."/>
            <person name="Higgins S."/>
            <person name="Loffler F."/>
        </authorList>
    </citation>
    <scope>NUCLEOTIDE SEQUENCE</scope>
</reference>
<name>A0A644TP25_9ZZZZ</name>
<dbReference type="EMBL" id="VSSQ01000043">
    <property type="protein sequence ID" value="MPL68735.1"/>
    <property type="molecule type" value="Genomic_DNA"/>
</dbReference>
<accession>A0A644TP25</accession>
<dbReference type="AlphaFoldDB" id="A0A644TP25"/>
<sequence>MGNSASSLRTARKENARKKSGLVSDFHSAKEGCHAVTHSSLYLLTGWDDSLNPYGNNQ</sequence>
<comment type="caution">
    <text evidence="2">The sequence shown here is derived from an EMBL/GenBank/DDBJ whole genome shotgun (WGS) entry which is preliminary data.</text>
</comment>
<organism evidence="2">
    <name type="scientific">bioreactor metagenome</name>
    <dbReference type="NCBI Taxonomy" id="1076179"/>
    <lineage>
        <taxon>unclassified sequences</taxon>
        <taxon>metagenomes</taxon>
        <taxon>ecological metagenomes</taxon>
    </lineage>
</organism>
<evidence type="ECO:0000313" key="2">
    <source>
        <dbReference type="EMBL" id="MPL68735.1"/>
    </source>
</evidence>
<gene>
    <name evidence="2" type="ORF">SDC9_14463</name>
</gene>
<feature type="region of interest" description="Disordered" evidence="1">
    <location>
        <begin position="1"/>
        <end position="22"/>
    </location>
</feature>
<protein>
    <submittedName>
        <fullName evidence="2">Uncharacterized protein</fullName>
    </submittedName>
</protein>
<evidence type="ECO:0000256" key="1">
    <source>
        <dbReference type="SAM" id="MobiDB-lite"/>
    </source>
</evidence>